<keyword evidence="2" id="KW-0808">Transferase</keyword>
<feature type="compositionally biased region" description="Basic and acidic residues" evidence="1">
    <location>
        <begin position="25"/>
        <end position="38"/>
    </location>
</feature>
<proteinExistence type="predicted"/>
<name>A0A1N6PJ37_9RHOB</name>
<evidence type="ECO:0000256" key="1">
    <source>
        <dbReference type="SAM" id="MobiDB-lite"/>
    </source>
</evidence>
<dbReference type="GO" id="GO:0008168">
    <property type="term" value="F:methyltransferase activity"/>
    <property type="evidence" value="ECO:0007669"/>
    <property type="project" value="UniProtKB-KW"/>
</dbReference>
<dbReference type="Pfam" id="PF13489">
    <property type="entry name" value="Methyltransf_23"/>
    <property type="match status" value="1"/>
</dbReference>
<evidence type="ECO:0000313" key="3">
    <source>
        <dbReference type="Proteomes" id="UP000323956"/>
    </source>
</evidence>
<protein>
    <submittedName>
        <fullName evidence="2">Malonyl-CoA O-methyltransferase</fullName>
    </submittedName>
</protein>
<dbReference type="Gene3D" id="3.40.50.150">
    <property type="entry name" value="Vaccinia Virus protein VP39"/>
    <property type="match status" value="1"/>
</dbReference>
<dbReference type="EMBL" id="FTMK01000003">
    <property type="protein sequence ID" value="SIQ04219.1"/>
    <property type="molecule type" value="Genomic_DNA"/>
</dbReference>
<dbReference type="InterPro" id="IPR029063">
    <property type="entry name" value="SAM-dependent_MTases_sf"/>
</dbReference>
<dbReference type="Proteomes" id="UP000323956">
    <property type="component" value="Unassembled WGS sequence"/>
</dbReference>
<gene>
    <name evidence="2" type="ORF">SAMN05421641_10331</name>
</gene>
<accession>A0A1N6PJ37</accession>
<feature type="region of interest" description="Disordered" evidence="1">
    <location>
        <begin position="25"/>
        <end position="48"/>
    </location>
</feature>
<sequence>MTGPAASKDGKGPFAAVPGYAADLRRDRQGAGHGEEGARSLPPLPDAAGTAGRVARSFARGMASYDGAALAQRRIAARLFAAYRRAAPGHRPARVLEAGYGSGHLTRHLLGLRPARLWLNDLAAPDLAGVAADYLPGDVAAVALPGAVDLAASASMIQWVADPGLVMARLCAAVAPAGWLAISSFAPGHFPELRGLGSRAAAPSYLSGAQLAALLPPGWQVGGAGEWRIVLHFPGALEVLRHLRATGVNGCAGQIRSPGALRDFLARYEARHGGARGVPLTYVASWLVARKD</sequence>
<reference evidence="2 3" key="1">
    <citation type="submission" date="2017-01" db="EMBL/GenBank/DDBJ databases">
        <authorList>
            <person name="Varghese N."/>
            <person name="Submissions S."/>
        </authorList>
    </citation>
    <scope>NUCLEOTIDE SEQUENCE [LARGE SCALE GENOMIC DNA]</scope>
    <source>
        <strain evidence="2 3">ATCC 700171</strain>
    </source>
</reference>
<dbReference type="GO" id="GO:0032259">
    <property type="term" value="P:methylation"/>
    <property type="evidence" value="ECO:0007669"/>
    <property type="project" value="UniProtKB-KW"/>
</dbReference>
<keyword evidence="2" id="KW-0489">Methyltransferase</keyword>
<dbReference type="SUPFAM" id="SSF53335">
    <property type="entry name" value="S-adenosyl-L-methionine-dependent methyltransferases"/>
    <property type="match status" value="1"/>
</dbReference>
<evidence type="ECO:0000313" key="2">
    <source>
        <dbReference type="EMBL" id="SIQ04219.1"/>
    </source>
</evidence>
<organism evidence="2 3">
    <name type="scientific">Paracoccus thiocyanatus</name>
    <dbReference type="NCBI Taxonomy" id="34006"/>
    <lineage>
        <taxon>Bacteria</taxon>
        <taxon>Pseudomonadati</taxon>
        <taxon>Pseudomonadota</taxon>
        <taxon>Alphaproteobacteria</taxon>
        <taxon>Rhodobacterales</taxon>
        <taxon>Paracoccaceae</taxon>
        <taxon>Paracoccus</taxon>
    </lineage>
</organism>
<dbReference type="AlphaFoldDB" id="A0A1N6PJ37"/>